<proteinExistence type="predicted"/>
<feature type="compositionally biased region" description="Basic and acidic residues" evidence="1">
    <location>
        <begin position="41"/>
        <end position="56"/>
    </location>
</feature>
<name>A0A139AE50_GONPJ</name>
<evidence type="ECO:0000313" key="2">
    <source>
        <dbReference type="EMBL" id="KXS14715.1"/>
    </source>
</evidence>
<reference evidence="2 3" key="1">
    <citation type="journal article" date="2015" name="Genome Biol. Evol.">
        <title>Phylogenomic analyses indicate that early fungi evolved digesting cell walls of algal ancestors of land plants.</title>
        <authorList>
            <person name="Chang Y."/>
            <person name="Wang S."/>
            <person name="Sekimoto S."/>
            <person name="Aerts A.L."/>
            <person name="Choi C."/>
            <person name="Clum A."/>
            <person name="LaButti K.M."/>
            <person name="Lindquist E.A."/>
            <person name="Yee Ngan C."/>
            <person name="Ohm R.A."/>
            <person name="Salamov A.A."/>
            <person name="Grigoriev I.V."/>
            <person name="Spatafora J.W."/>
            <person name="Berbee M.L."/>
        </authorList>
    </citation>
    <scope>NUCLEOTIDE SEQUENCE [LARGE SCALE GENOMIC DNA]</scope>
    <source>
        <strain evidence="2 3">JEL478</strain>
    </source>
</reference>
<dbReference type="AlphaFoldDB" id="A0A139AE50"/>
<gene>
    <name evidence="2" type="ORF">M427DRAFT_32922</name>
</gene>
<sequence>MARDREPQHIGTEGDVDLVAVGGLALAAGAVGYAVGARQQTDIDAHREREMSSLER</sequence>
<organism evidence="2 3">
    <name type="scientific">Gonapodya prolifera (strain JEL478)</name>
    <name type="common">Monoblepharis prolifera</name>
    <dbReference type="NCBI Taxonomy" id="1344416"/>
    <lineage>
        <taxon>Eukaryota</taxon>
        <taxon>Fungi</taxon>
        <taxon>Fungi incertae sedis</taxon>
        <taxon>Chytridiomycota</taxon>
        <taxon>Chytridiomycota incertae sedis</taxon>
        <taxon>Monoblepharidomycetes</taxon>
        <taxon>Monoblepharidales</taxon>
        <taxon>Gonapodyaceae</taxon>
        <taxon>Gonapodya</taxon>
    </lineage>
</organism>
<protein>
    <submittedName>
        <fullName evidence="2">Uncharacterized protein</fullName>
    </submittedName>
</protein>
<evidence type="ECO:0000256" key="1">
    <source>
        <dbReference type="SAM" id="MobiDB-lite"/>
    </source>
</evidence>
<accession>A0A139AE50</accession>
<feature type="region of interest" description="Disordered" evidence="1">
    <location>
        <begin position="37"/>
        <end position="56"/>
    </location>
</feature>
<dbReference type="Proteomes" id="UP000070544">
    <property type="component" value="Unassembled WGS sequence"/>
</dbReference>
<evidence type="ECO:0000313" key="3">
    <source>
        <dbReference type="Proteomes" id="UP000070544"/>
    </source>
</evidence>
<keyword evidence="3" id="KW-1185">Reference proteome</keyword>
<dbReference type="EMBL" id="KQ965767">
    <property type="protein sequence ID" value="KXS14715.1"/>
    <property type="molecule type" value="Genomic_DNA"/>
</dbReference>